<dbReference type="InterPro" id="IPR037165">
    <property type="entry name" value="AldOxase/xan_DH_Mopterin-bd_sf"/>
</dbReference>
<proteinExistence type="predicted"/>
<dbReference type="RefSeq" id="WP_211939530.1">
    <property type="nucleotide sequence ID" value="NZ_CP073078.1"/>
</dbReference>
<evidence type="ECO:0000313" key="4">
    <source>
        <dbReference type="Proteomes" id="UP000676409"/>
    </source>
</evidence>
<feature type="domain" description="Aldehyde oxidase/xanthine dehydrogenase second molybdopterin binding" evidence="2">
    <location>
        <begin position="563"/>
        <end position="641"/>
    </location>
</feature>
<dbReference type="SUPFAM" id="SSF56003">
    <property type="entry name" value="Molybdenum cofactor-binding domain"/>
    <property type="match status" value="2"/>
</dbReference>
<dbReference type="KEGG" id="caul:KCG34_06245"/>
<accession>A0A975IW41</accession>
<evidence type="ECO:0000313" key="3">
    <source>
        <dbReference type="EMBL" id="QUD89478.1"/>
    </source>
</evidence>
<dbReference type="Proteomes" id="UP000676409">
    <property type="component" value="Chromosome"/>
</dbReference>
<dbReference type="Gene3D" id="3.90.1170.50">
    <property type="entry name" value="Aldehyde oxidase/xanthine dehydrogenase, a/b hammerhead"/>
    <property type="match status" value="1"/>
</dbReference>
<reference evidence="3" key="1">
    <citation type="submission" date="2021-04" db="EMBL/GenBank/DDBJ databases">
        <title>The complete genome sequence of Caulobacter sp. S6.</title>
        <authorList>
            <person name="Tang Y."/>
            <person name="Ouyang W."/>
            <person name="Liu Q."/>
            <person name="Huang B."/>
            <person name="Guo Z."/>
            <person name="Lei P."/>
        </authorList>
    </citation>
    <scope>NUCLEOTIDE SEQUENCE</scope>
    <source>
        <strain evidence="3">S6</strain>
    </source>
</reference>
<evidence type="ECO:0000259" key="1">
    <source>
        <dbReference type="Pfam" id="PF02738"/>
    </source>
</evidence>
<dbReference type="InterPro" id="IPR012368">
    <property type="entry name" value="OxRdtase_Mopterin-bd_su_IorB"/>
</dbReference>
<dbReference type="GO" id="GO:0016491">
    <property type="term" value="F:oxidoreductase activity"/>
    <property type="evidence" value="ECO:0007669"/>
    <property type="project" value="InterPro"/>
</dbReference>
<dbReference type="Gene3D" id="3.30.365.10">
    <property type="entry name" value="Aldehyde oxidase/xanthine dehydrogenase, molybdopterin binding domain"/>
    <property type="match status" value="4"/>
</dbReference>
<evidence type="ECO:0000259" key="2">
    <source>
        <dbReference type="Pfam" id="PF20256"/>
    </source>
</evidence>
<dbReference type="AlphaFoldDB" id="A0A975IW41"/>
<keyword evidence="4" id="KW-1185">Reference proteome</keyword>
<sequence length="699" mass="74486">MIAPMLAANPQLSRWVSFEPDGLARIAFGRMEYGQGIGTSLAQMAAEELDLPLGRLRIVPAATGDIPDEGLTVGSMSTEMSGWAIRSACAEARALFLAAAAERLGCEACALSVRDGAIIRDGEPTGLDYWTLADKVDLDRAATGEASLKRPDHFNVIGVSQPRLDLPAKVFGQAFLHDLALPGLRHARVLRQPSPQARLGGLDEAMVRRAAPEVDILIDGRFVALICATEAEAARAHAAAERAARWEDVGEIDPALAEAPSLKSLPNDVFTAGDPTEEGSNRRRISARYSKPYISHGSLGPSTGIARFDGGKLTIWTHNQGVYPMRALAARITGLPVEAIEVIHAQGPGCYGHNGADDPPIDAALIAIRRPGPPVRVQWRREDEFGAAPVGTAMLMELSAELDASGRLVDYTAEIWNTPHTGARGTAVAESALPGYQAPPKSPVRLMPDGRRFSGGLLNAIPSYDIPATRTIEHVIDPPPIRTSSLRSLGGAPNTFAGESFIDELAEAAGQDPLAYRLAMLGDERGRTVLTRLAELCGWARRWEAGSGRGLGLAYDRHRGMGAYVACAAEITVDVEVSLTRLWCVCDGGLIINPDGARNQLEGGMIMAASWALKEQVRLSGAGISSLTWDDYPILRFSEVPPVEIELVNTTAPRPFGIGEVSQGPTMASIGNAVAHALGARLRDLPLTRERIAAALLKA</sequence>
<dbReference type="PIRSF" id="PIRSF036389">
    <property type="entry name" value="IOR_B"/>
    <property type="match status" value="1"/>
</dbReference>
<dbReference type="Pfam" id="PF20256">
    <property type="entry name" value="MoCoBD_2"/>
    <property type="match status" value="2"/>
</dbReference>
<organism evidence="3 4">
    <name type="scientific">Phenylobacterium montanum</name>
    <dbReference type="NCBI Taxonomy" id="2823693"/>
    <lineage>
        <taxon>Bacteria</taxon>
        <taxon>Pseudomonadati</taxon>
        <taxon>Pseudomonadota</taxon>
        <taxon>Alphaproteobacteria</taxon>
        <taxon>Caulobacterales</taxon>
        <taxon>Caulobacteraceae</taxon>
        <taxon>Phenylobacterium</taxon>
    </lineage>
</organism>
<dbReference type="InterPro" id="IPR052516">
    <property type="entry name" value="N-heterocyclic_Hydroxylase"/>
</dbReference>
<name>A0A975IW41_9CAUL</name>
<dbReference type="PANTHER" id="PTHR47495">
    <property type="entry name" value="ALDEHYDE DEHYDROGENASE"/>
    <property type="match status" value="1"/>
</dbReference>
<dbReference type="InterPro" id="IPR008274">
    <property type="entry name" value="AldOxase/xan_DH_MoCoBD1"/>
</dbReference>
<protein>
    <submittedName>
        <fullName evidence="3">Xanthine dehydrogenase family protein molybdopterin-binding subunit</fullName>
    </submittedName>
</protein>
<feature type="domain" description="Aldehyde oxidase/xanthine dehydrogenase second molybdopterin binding" evidence="2">
    <location>
        <begin position="8"/>
        <end position="134"/>
    </location>
</feature>
<dbReference type="PANTHER" id="PTHR47495:SF1">
    <property type="entry name" value="BLL3820 PROTEIN"/>
    <property type="match status" value="1"/>
</dbReference>
<feature type="domain" description="Aldehyde oxidase/xanthine dehydrogenase first molybdopterin binding" evidence="1">
    <location>
        <begin position="270"/>
        <end position="417"/>
    </location>
</feature>
<dbReference type="Pfam" id="PF02738">
    <property type="entry name" value="MoCoBD_1"/>
    <property type="match status" value="1"/>
</dbReference>
<dbReference type="InterPro" id="IPR046867">
    <property type="entry name" value="AldOxase/xan_DH_MoCoBD2"/>
</dbReference>
<dbReference type="EMBL" id="CP073078">
    <property type="protein sequence ID" value="QUD89478.1"/>
    <property type="molecule type" value="Genomic_DNA"/>
</dbReference>
<gene>
    <name evidence="3" type="ORF">KCG34_06245</name>
</gene>